<feature type="compositionally biased region" description="Low complexity" evidence="1">
    <location>
        <begin position="129"/>
        <end position="140"/>
    </location>
</feature>
<dbReference type="STRING" id="1420916.AU14_16230"/>
<dbReference type="AlphaFoldDB" id="W5YK07"/>
<name>W5YK07_9GAMM</name>
<organism evidence="2 3">
    <name type="scientific">Marinobacter similis</name>
    <dbReference type="NCBI Taxonomy" id="1420916"/>
    <lineage>
        <taxon>Bacteria</taxon>
        <taxon>Pseudomonadati</taxon>
        <taxon>Pseudomonadota</taxon>
        <taxon>Gammaproteobacteria</taxon>
        <taxon>Pseudomonadales</taxon>
        <taxon>Marinobacteraceae</taxon>
        <taxon>Marinobacter</taxon>
    </lineage>
</organism>
<proteinExistence type="predicted"/>
<dbReference type="HOGENOM" id="CLU_1872947_0_0_6"/>
<dbReference type="KEGG" id="msx:AU14_16230"/>
<sequence>MGLLLAPGLASAQSDLDITMRMVADDEELDSSFVQEMQIPDSVTELEGNEGFETLDASELSTEAQELSESLSLQARETRDALGVELPGESEFEQPGVELPGVDLPGGDLPEPDLPIGELPDTDLDLLKDSTSTIDGVTGQ</sequence>
<dbReference type="EMBL" id="CP007151">
    <property type="protein sequence ID" value="AHI29562.1"/>
    <property type="molecule type" value="Genomic_DNA"/>
</dbReference>
<evidence type="ECO:0000313" key="3">
    <source>
        <dbReference type="Proteomes" id="UP000061489"/>
    </source>
</evidence>
<keyword evidence="3" id="KW-1185">Reference proteome</keyword>
<feature type="compositionally biased region" description="Polar residues" evidence="1">
    <location>
        <begin position="59"/>
        <end position="75"/>
    </location>
</feature>
<gene>
    <name evidence="2" type="ORF">AU14_16230</name>
</gene>
<reference evidence="2 3" key="1">
    <citation type="journal article" date="2014" name="Genome Announc.">
        <title>Draft Genome Sequences of Marinobacter similis A3d10T and Marinobacter salarius R9SW1T.</title>
        <authorList>
            <person name="Ivanova E.P."/>
            <person name="Ng H.J."/>
            <person name="Webb H.K."/>
            <person name="Feng G."/>
            <person name="Oshima K."/>
            <person name="Hattori M."/>
            <person name="Ohkuma M."/>
            <person name="Sergeev A.F."/>
            <person name="Mikhailov V.V."/>
            <person name="Crawford R.J."/>
            <person name="Sawabe T."/>
        </authorList>
    </citation>
    <scope>NUCLEOTIDE SEQUENCE [LARGE SCALE GENOMIC DNA]</scope>
    <source>
        <strain evidence="2 3">A3d10</strain>
    </source>
</reference>
<protein>
    <submittedName>
        <fullName evidence="2">Uncharacterized protein</fullName>
    </submittedName>
</protein>
<evidence type="ECO:0000256" key="1">
    <source>
        <dbReference type="SAM" id="MobiDB-lite"/>
    </source>
</evidence>
<feature type="compositionally biased region" description="Low complexity" evidence="1">
    <location>
        <begin position="98"/>
        <end position="109"/>
    </location>
</feature>
<feature type="region of interest" description="Disordered" evidence="1">
    <location>
        <begin position="56"/>
        <end position="140"/>
    </location>
</feature>
<accession>W5YK07</accession>
<dbReference type="Proteomes" id="UP000061489">
    <property type="component" value="Chromosome"/>
</dbReference>
<evidence type="ECO:0000313" key="2">
    <source>
        <dbReference type="EMBL" id="AHI29562.1"/>
    </source>
</evidence>